<dbReference type="SUPFAM" id="SSF53448">
    <property type="entry name" value="Nucleotide-diphospho-sugar transferases"/>
    <property type="match status" value="1"/>
</dbReference>
<evidence type="ECO:0000256" key="1">
    <source>
        <dbReference type="ARBA" id="ARBA00006739"/>
    </source>
</evidence>
<evidence type="ECO:0000256" key="2">
    <source>
        <dbReference type="ARBA" id="ARBA00022676"/>
    </source>
</evidence>
<comment type="similarity">
    <text evidence="1">Belongs to the glycosyltransferase 2 family.</text>
</comment>
<dbReference type="InterPro" id="IPR029044">
    <property type="entry name" value="Nucleotide-diphossugar_trans"/>
</dbReference>
<evidence type="ECO:0000313" key="7">
    <source>
        <dbReference type="Proteomes" id="UP001597118"/>
    </source>
</evidence>
<dbReference type="PANTHER" id="PTHR43630:SF1">
    <property type="entry name" value="POLY-BETA-1,6-N-ACETYL-D-GLUCOSAMINE SYNTHASE"/>
    <property type="match status" value="1"/>
</dbReference>
<keyword evidence="4" id="KW-0812">Transmembrane</keyword>
<keyword evidence="7" id="KW-1185">Reference proteome</keyword>
<protein>
    <submittedName>
        <fullName evidence="6">Glycosyltransferase</fullName>
        <ecNumber evidence="6">2.4.-.-</ecNumber>
    </submittedName>
</protein>
<organism evidence="6 7">
    <name type="scientific">Pseudopedobacter beijingensis</name>
    <dbReference type="NCBI Taxonomy" id="1207056"/>
    <lineage>
        <taxon>Bacteria</taxon>
        <taxon>Pseudomonadati</taxon>
        <taxon>Bacteroidota</taxon>
        <taxon>Sphingobacteriia</taxon>
        <taxon>Sphingobacteriales</taxon>
        <taxon>Sphingobacteriaceae</taxon>
        <taxon>Pseudopedobacter</taxon>
    </lineage>
</organism>
<feature type="transmembrane region" description="Helical" evidence="4">
    <location>
        <begin position="314"/>
        <end position="331"/>
    </location>
</feature>
<proteinExistence type="inferred from homology"/>
<dbReference type="EMBL" id="JBHUDG010000015">
    <property type="protein sequence ID" value="MFD1630295.1"/>
    <property type="molecule type" value="Genomic_DNA"/>
</dbReference>
<name>A0ABW4IC22_9SPHI</name>
<evidence type="ECO:0000313" key="6">
    <source>
        <dbReference type="EMBL" id="MFD1630295.1"/>
    </source>
</evidence>
<dbReference type="Pfam" id="PF00535">
    <property type="entry name" value="Glycos_transf_2"/>
    <property type="match status" value="1"/>
</dbReference>
<dbReference type="GO" id="GO:0016757">
    <property type="term" value="F:glycosyltransferase activity"/>
    <property type="evidence" value="ECO:0007669"/>
    <property type="project" value="UniProtKB-KW"/>
</dbReference>
<dbReference type="Gene3D" id="3.90.550.10">
    <property type="entry name" value="Spore Coat Polysaccharide Biosynthesis Protein SpsA, Chain A"/>
    <property type="match status" value="1"/>
</dbReference>
<gene>
    <name evidence="6" type="ORF">ACFSAH_10425</name>
</gene>
<dbReference type="Proteomes" id="UP001597118">
    <property type="component" value="Unassembled WGS sequence"/>
</dbReference>
<sequence>MEAYIEYVILIFLLVFFCLQLYYLLGVQRKLAVYHPKEKTINPNFKASVIICARNEAANLKENLPFIFEQKGIDFEVVVVNDCSSDTSDEILRAFKAEYNNLKIVTKDEHPLFKTGKKFAVTLGIKASSNEVLVFTDADCKPETNQWLATICSNYEDTNTEIVLGYSPYKRSKGLLNLLIRYETFQTALNYFSFAIKGMPYMGVGRNLSYKKSLFFRGKGFASHMHIQSGDDDLFVNQNANEYNTAIEIRPESNVWTEAKTTWKAYWMQKLRHFGAGKAYKKSHKLQLTLQALSSIGFYAFVLLGALLTHYWPYVLAAFVLRFLIQSFVFYKSFIILRYKDLIWWLLFIDPLYYLFLVIISVRRLFRKKQVWK</sequence>
<feature type="transmembrane region" description="Helical" evidence="4">
    <location>
        <begin position="288"/>
        <end position="308"/>
    </location>
</feature>
<dbReference type="InterPro" id="IPR001173">
    <property type="entry name" value="Glyco_trans_2-like"/>
</dbReference>
<feature type="transmembrane region" description="Helical" evidence="4">
    <location>
        <begin position="343"/>
        <end position="366"/>
    </location>
</feature>
<dbReference type="PANTHER" id="PTHR43630">
    <property type="entry name" value="POLY-BETA-1,6-N-ACETYL-D-GLUCOSAMINE SYNTHASE"/>
    <property type="match status" value="1"/>
</dbReference>
<evidence type="ECO:0000256" key="3">
    <source>
        <dbReference type="ARBA" id="ARBA00022679"/>
    </source>
</evidence>
<dbReference type="EC" id="2.4.-.-" evidence="6"/>
<feature type="transmembrane region" description="Helical" evidence="4">
    <location>
        <begin position="6"/>
        <end position="25"/>
    </location>
</feature>
<keyword evidence="4" id="KW-1133">Transmembrane helix</keyword>
<accession>A0ABW4IC22</accession>
<keyword evidence="4" id="KW-0472">Membrane</keyword>
<dbReference type="RefSeq" id="WP_379662670.1">
    <property type="nucleotide sequence ID" value="NZ_JBHUDG010000015.1"/>
</dbReference>
<keyword evidence="2 6" id="KW-0328">Glycosyltransferase</keyword>
<reference evidence="7" key="1">
    <citation type="journal article" date="2019" name="Int. J. Syst. Evol. Microbiol.">
        <title>The Global Catalogue of Microorganisms (GCM) 10K type strain sequencing project: providing services to taxonomists for standard genome sequencing and annotation.</title>
        <authorList>
            <consortium name="The Broad Institute Genomics Platform"/>
            <consortium name="The Broad Institute Genome Sequencing Center for Infectious Disease"/>
            <person name="Wu L."/>
            <person name="Ma J."/>
        </authorList>
    </citation>
    <scope>NUCLEOTIDE SEQUENCE [LARGE SCALE GENOMIC DNA]</scope>
    <source>
        <strain evidence="7">CCUG 53762</strain>
    </source>
</reference>
<comment type="caution">
    <text evidence="6">The sequence shown here is derived from an EMBL/GenBank/DDBJ whole genome shotgun (WGS) entry which is preliminary data.</text>
</comment>
<evidence type="ECO:0000259" key="5">
    <source>
        <dbReference type="Pfam" id="PF00535"/>
    </source>
</evidence>
<feature type="domain" description="Glycosyltransferase 2-like" evidence="5">
    <location>
        <begin position="48"/>
        <end position="175"/>
    </location>
</feature>
<evidence type="ECO:0000256" key="4">
    <source>
        <dbReference type="SAM" id="Phobius"/>
    </source>
</evidence>
<keyword evidence="3 6" id="KW-0808">Transferase</keyword>